<name>A0A915LLT1_MELJA</name>
<organism evidence="1 2">
    <name type="scientific">Meloidogyne javanica</name>
    <name type="common">Root-knot nematode worm</name>
    <dbReference type="NCBI Taxonomy" id="6303"/>
    <lineage>
        <taxon>Eukaryota</taxon>
        <taxon>Metazoa</taxon>
        <taxon>Ecdysozoa</taxon>
        <taxon>Nematoda</taxon>
        <taxon>Chromadorea</taxon>
        <taxon>Rhabditida</taxon>
        <taxon>Tylenchina</taxon>
        <taxon>Tylenchomorpha</taxon>
        <taxon>Tylenchoidea</taxon>
        <taxon>Meloidogynidae</taxon>
        <taxon>Meloidogyninae</taxon>
        <taxon>Meloidogyne</taxon>
        <taxon>Meloidogyne incognita group</taxon>
    </lineage>
</organism>
<protein>
    <submittedName>
        <fullName evidence="2">Uncharacterized protein</fullName>
    </submittedName>
</protein>
<accession>A0A915LLT1</accession>
<dbReference type="WBParaSite" id="scaffold137_cov184.g366">
    <property type="protein sequence ID" value="scaffold137_cov184.g366"/>
    <property type="gene ID" value="scaffold137_cov184.g366"/>
</dbReference>
<keyword evidence="1" id="KW-1185">Reference proteome</keyword>
<dbReference type="AlphaFoldDB" id="A0A915LLT1"/>
<proteinExistence type="predicted"/>
<evidence type="ECO:0000313" key="2">
    <source>
        <dbReference type="WBParaSite" id="scaffold137_cov184.g366"/>
    </source>
</evidence>
<dbReference type="Proteomes" id="UP000887561">
    <property type="component" value="Unplaced"/>
</dbReference>
<evidence type="ECO:0000313" key="1">
    <source>
        <dbReference type="Proteomes" id="UP000887561"/>
    </source>
</evidence>
<reference evidence="2" key="1">
    <citation type="submission" date="2022-11" db="UniProtKB">
        <authorList>
            <consortium name="WormBaseParasite"/>
        </authorList>
    </citation>
    <scope>IDENTIFICATION</scope>
</reference>
<sequence length="248" mass="29723">METEFKNPLNVPIVFQFRIAFLSCTREESHTLRFSLLRHIVTNARTQENELTELGLIENIEDLLRQLVPISKEKDLPWEQAKDKVFELMRIIKDLEYEINGNIFENIITNDFCKAWEPEKPNTIPQSDRKFSNNLRNEMSLEEYYMNIDKNFEEYYKKIFNNLEESMRILHFSDFTLLKQPIRIDLETIRNKTEGGEKRIKYFENVNLGNSDLSEGFTYIYTSDWLQNALMLPVEEEIHNYVRIFLEL</sequence>